<dbReference type="Proteomes" id="UP000268014">
    <property type="component" value="Unassembled WGS sequence"/>
</dbReference>
<dbReference type="EMBL" id="UZAF01022060">
    <property type="protein sequence ID" value="VDO82829.1"/>
    <property type="molecule type" value="Genomic_DNA"/>
</dbReference>
<keyword evidence="2" id="KW-1185">Reference proteome</keyword>
<name>A0A3P7YZ31_HAEPC</name>
<sequence length="45" mass="5072">MHEKGINLVTGSGLNIQNDIAGGRQLLETLRRRCVTWKSQFLFVA</sequence>
<accession>A0A3P7YZ31</accession>
<proteinExistence type="predicted"/>
<reference evidence="1 2" key="1">
    <citation type="submission" date="2018-11" db="EMBL/GenBank/DDBJ databases">
        <authorList>
            <consortium name="Pathogen Informatics"/>
        </authorList>
    </citation>
    <scope>NUCLEOTIDE SEQUENCE [LARGE SCALE GENOMIC DNA]</scope>
    <source>
        <strain evidence="1 2">MHpl1</strain>
    </source>
</reference>
<dbReference type="AlphaFoldDB" id="A0A3P7YZ31"/>
<gene>
    <name evidence="1" type="ORF">HPLM_LOCUS20300</name>
</gene>
<evidence type="ECO:0000313" key="1">
    <source>
        <dbReference type="EMBL" id="VDO82829.1"/>
    </source>
</evidence>
<organism evidence="1 2">
    <name type="scientific">Haemonchus placei</name>
    <name type="common">Barber's pole worm</name>
    <dbReference type="NCBI Taxonomy" id="6290"/>
    <lineage>
        <taxon>Eukaryota</taxon>
        <taxon>Metazoa</taxon>
        <taxon>Ecdysozoa</taxon>
        <taxon>Nematoda</taxon>
        <taxon>Chromadorea</taxon>
        <taxon>Rhabditida</taxon>
        <taxon>Rhabditina</taxon>
        <taxon>Rhabditomorpha</taxon>
        <taxon>Strongyloidea</taxon>
        <taxon>Trichostrongylidae</taxon>
        <taxon>Haemonchus</taxon>
    </lineage>
</organism>
<evidence type="ECO:0000313" key="2">
    <source>
        <dbReference type="Proteomes" id="UP000268014"/>
    </source>
</evidence>
<protein>
    <submittedName>
        <fullName evidence="1">Uncharacterized protein</fullName>
    </submittedName>
</protein>